<dbReference type="EMBL" id="LLXJ01000248">
    <property type="protein sequence ID" value="PKC12475.1"/>
    <property type="molecule type" value="Genomic_DNA"/>
</dbReference>
<sequence length="132" mass="14975">MRQQLIEYYFSSLEEIIVSRKENKWHGGDLQVLYHSSLRVEPQRIGTVNSNTGIVNTGIIDTRSSVSEKRKFPEINKLDPTEIEESNATSEDNEDVNGDNIINDEQVLDKKGLKKVAKPVIHHSICDAINKI</sequence>
<comment type="caution">
    <text evidence="2">The sequence shown here is derived from an EMBL/GenBank/DDBJ whole genome shotgun (WGS) entry which is preliminary data.</text>
</comment>
<evidence type="ECO:0000313" key="3">
    <source>
        <dbReference type="Proteomes" id="UP000232722"/>
    </source>
</evidence>
<dbReference type="AlphaFoldDB" id="A0A2N0Q0A4"/>
<protein>
    <submittedName>
        <fullName evidence="2">Uncharacterized protein</fullName>
    </submittedName>
</protein>
<evidence type="ECO:0000313" key="2">
    <source>
        <dbReference type="EMBL" id="PKC12475.1"/>
    </source>
</evidence>
<feature type="compositionally biased region" description="Basic and acidic residues" evidence="1">
    <location>
        <begin position="71"/>
        <end position="80"/>
    </location>
</feature>
<accession>A0A2N0Q0A4</accession>
<dbReference type="VEuPathDB" id="FungiDB:RhiirA1_436516"/>
<name>A0A2N0Q0A4_9GLOM</name>
<dbReference type="VEuPathDB" id="FungiDB:FUN_025571"/>
<proteinExistence type="predicted"/>
<evidence type="ECO:0000256" key="1">
    <source>
        <dbReference type="SAM" id="MobiDB-lite"/>
    </source>
</evidence>
<reference evidence="2 3" key="1">
    <citation type="submission" date="2016-04" db="EMBL/GenBank/DDBJ databases">
        <title>Genome analyses suggest a sexual origin of heterokaryosis in a supposedly ancient asexual fungus.</title>
        <authorList>
            <person name="Ropars J."/>
            <person name="Sedzielewska K."/>
            <person name="Noel J."/>
            <person name="Charron P."/>
            <person name="Farinelli L."/>
            <person name="Marton T."/>
            <person name="Kruger M."/>
            <person name="Pelin A."/>
            <person name="Brachmann A."/>
            <person name="Corradi N."/>
        </authorList>
    </citation>
    <scope>NUCLEOTIDE SEQUENCE [LARGE SCALE GENOMIC DNA]</scope>
    <source>
        <strain evidence="2 3">A5</strain>
    </source>
</reference>
<feature type="region of interest" description="Disordered" evidence="1">
    <location>
        <begin position="71"/>
        <end position="103"/>
    </location>
</feature>
<gene>
    <name evidence="2" type="ORF">RhiirA5_373058</name>
</gene>
<dbReference type="Proteomes" id="UP000232722">
    <property type="component" value="Unassembled WGS sequence"/>
</dbReference>
<dbReference type="VEuPathDB" id="FungiDB:RhiirFUN_024972"/>
<feature type="compositionally biased region" description="Acidic residues" evidence="1">
    <location>
        <begin position="81"/>
        <end position="97"/>
    </location>
</feature>
<reference evidence="2 3" key="2">
    <citation type="submission" date="2017-09" db="EMBL/GenBank/DDBJ databases">
        <title>Extensive intraspecific genome diversity in a model arbuscular mycorrhizal fungus.</title>
        <authorList>
            <person name="Chen E.C."/>
            <person name="Morin E."/>
            <person name="Beaudet D."/>
            <person name="Noel J."/>
            <person name="Ndikumana S."/>
            <person name="Charron P."/>
            <person name="St-Onge C."/>
            <person name="Giorgi J."/>
            <person name="Grigoriev I.V."/>
            <person name="Roux C."/>
            <person name="Martin F.M."/>
            <person name="Corradi N."/>
        </authorList>
    </citation>
    <scope>NUCLEOTIDE SEQUENCE [LARGE SCALE GENOMIC DNA]</scope>
    <source>
        <strain evidence="2 3">A5</strain>
    </source>
</reference>
<organism evidence="2 3">
    <name type="scientific">Rhizophagus irregularis</name>
    <dbReference type="NCBI Taxonomy" id="588596"/>
    <lineage>
        <taxon>Eukaryota</taxon>
        <taxon>Fungi</taxon>
        <taxon>Fungi incertae sedis</taxon>
        <taxon>Mucoromycota</taxon>
        <taxon>Glomeromycotina</taxon>
        <taxon>Glomeromycetes</taxon>
        <taxon>Glomerales</taxon>
        <taxon>Glomeraceae</taxon>
        <taxon>Rhizophagus</taxon>
    </lineage>
</organism>